<comment type="caution">
    <text evidence="3">The sequence shown here is derived from an EMBL/GenBank/DDBJ whole genome shotgun (WGS) entry which is preliminary data.</text>
</comment>
<dbReference type="Pfam" id="PF05226">
    <property type="entry name" value="CHASE2"/>
    <property type="match status" value="1"/>
</dbReference>
<evidence type="ECO:0000256" key="1">
    <source>
        <dbReference type="SAM" id="Phobius"/>
    </source>
</evidence>
<feature type="transmembrane region" description="Helical" evidence="1">
    <location>
        <begin position="321"/>
        <end position="341"/>
    </location>
</feature>
<proteinExistence type="predicted"/>
<gene>
    <name evidence="3" type="ORF">NZK81_18245</name>
</gene>
<dbReference type="SUPFAM" id="SSF55073">
    <property type="entry name" value="Nucleotide cyclase"/>
    <property type="match status" value="1"/>
</dbReference>
<evidence type="ECO:0000259" key="2">
    <source>
        <dbReference type="PROSITE" id="PS50125"/>
    </source>
</evidence>
<feature type="transmembrane region" description="Helical" evidence="1">
    <location>
        <begin position="378"/>
        <end position="396"/>
    </location>
</feature>
<sequence>MTETGSPSSVPSRNLLRKGWRSVRAASGRQLVVSGMLLVMALIVARFSWYLPVTADTERTLFDMRSYVTAPRTGQDQRIGIVAYTDQTLISARKRSPLDRGLLSRALRNLDKMGAKAIGIDILFDQPQDEDDELVATLRAMKTPTYIGYAEWSTNKNDIQYEQQAYLQHFMERLKGSNAHPASVRLSNAYGATREWPEIVPDLPPVFARAMLVNGDEQAVHQFEGYTGSIRYALPASDGTPLFLTLPIDTFAIPLEDPEMAGLIGSQIAGRYVLIGGDIIDTDQVTTTLTTYDNKTVPGIRVHAAMIAQMLDGARLSPVHWWQRWAVALLVVVTAALTSLIEARIWKAVPLFIVQIALFAGVPFYLQHAGVDTYGTPAAGWMLGWILAYIAVAAAVRASGAVERRFAQDALGKYLPQDIAQEIIDNPERLSLSGSKRELFILFSDLEGFTKLSHQLEPEVVARLLNEYLDQLSAVVLEHGGIIDKYVGDAVVAFWGAPISRPDDGRKAALAAYAMWQAGEDFRKSVDPSLPPIGRTRVGQHFGEAVVGNFGGERRIQYTALGDAMNTAARLESANKALGTSVIASSEFAERSGLDWWRPLGRVVLRGRASPVDIMEPAPDFPGDDRRMLVRALAQAEIDRPAGIAAIEEIAGRYPDDTALANLVHRMHNLGENDAYVLG</sequence>
<dbReference type="SMART" id="SM01080">
    <property type="entry name" value="CHASE2"/>
    <property type="match status" value="1"/>
</dbReference>
<dbReference type="Pfam" id="PF00211">
    <property type="entry name" value="Guanylate_cyc"/>
    <property type="match status" value="1"/>
</dbReference>
<reference evidence="3" key="1">
    <citation type="submission" date="2022-09" db="EMBL/GenBank/DDBJ databases">
        <title>Novosphingobium sp. Nov., a polycyclic aromatic hydrocarbon-degrading bacterium isolated form mangrove sediments in HongKong.</title>
        <authorList>
            <person name="Hu Z."/>
        </authorList>
    </citation>
    <scope>NUCLEOTIDE SEQUENCE</scope>
    <source>
        <strain evidence="3">HK4-1</strain>
    </source>
</reference>
<dbReference type="InterPro" id="IPR050697">
    <property type="entry name" value="Adenylyl/Guanylyl_Cyclase_3/4"/>
</dbReference>
<keyword evidence="1" id="KW-0812">Transmembrane</keyword>
<dbReference type="PROSITE" id="PS50125">
    <property type="entry name" value="GUANYLATE_CYCLASE_2"/>
    <property type="match status" value="1"/>
</dbReference>
<dbReference type="CDD" id="cd07302">
    <property type="entry name" value="CHD"/>
    <property type="match status" value="1"/>
</dbReference>
<evidence type="ECO:0000313" key="4">
    <source>
        <dbReference type="Proteomes" id="UP001165583"/>
    </source>
</evidence>
<dbReference type="Proteomes" id="UP001165583">
    <property type="component" value="Unassembled WGS sequence"/>
</dbReference>
<keyword evidence="1" id="KW-0472">Membrane</keyword>
<feature type="transmembrane region" description="Helical" evidence="1">
    <location>
        <begin position="348"/>
        <end position="366"/>
    </location>
</feature>
<feature type="transmembrane region" description="Helical" evidence="1">
    <location>
        <begin position="31"/>
        <end position="51"/>
    </location>
</feature>
<keyword evidence="4" id="KW-1185">Reference proteome</keyword>
<evidence type="ECO:0000313" key="3">
    <source>
        <dbReference type="EMBL" id="MCT2401497.1"/>
    </source>
</evidence>
<dbReference type="Gene3D" id="3.30.70.1230">
    <property type="entry name" value="Nucleotide cyclase"/>
    <property type="match status" value="1"/>
</dbReference>
<dbReference type="RefSeq" id="WP_260047523.1">
    <property type="nucleotide sequence ID" value="NZ_JANZXA010000015.1"/>
</dbReference>
<protein>
    <submittedName>
        <fullName evidence="3">Adenylate/guanylate cyclase domain-containing protein</fullName>
    </submittedName>
</protein>
<name>A0ABT2I9J6_9SPHN</name>
<dbReference type="SMART" id="SM00044">
    <property type="entry name" value="CYCc"/>
    <property type="match status" value="1"/>
</dbReference>
<dbReference type="PANTHER" id="PTHR43081:SF1">
    <property type="entry name" value="ADENYLATE CYCLASE, TERMINAL-DIFFERENTIATION SPECIFIC"/>
    <property type="match status" value="1"/>
</dbReference>
<dbReference type="InterPro" id="IPR001054">
    <property type="entry name" value="A/G_cyclase"/>
</dbReference>
<dbReference type="PANTHER" id="PTHR43081">
    <property type="entry name" value="ADENYLATE CYCLASE, TERMINAL-DIFFERENTIATION SPECIFIC-RELATED"/>
    <property type="match status" value="1"/>
</dbReference>
<dbReference type="InterPro" id="IPR007890">
    <property type="entry name" value="CHASE2"/>
</dbReference>
<keyword evidence="1" id="KW-1133">Transmembrane helix</keyword>
<accession>A0ABT2I9J6</accession>
<dbReference type="InterPro" id="IPR029787">
    <property type="entry name" value="Nucleotide_cyclase"/>
</dbReference>
<organism evidence="3 4">
    <name type="scientific">Novosphingobium mangrovi</name>
    <name type="common">ex Huang et al. 2023</name>
    <dbReference type="NCBI Taxonomy" id="2976432"/>
    <lineage>
        <taxon>Bacteria</taxon>
        <taxon>Pseudomonadati</taxon>
        <taxon>Pseudomonadota</taxon>
        <taxon>Alphaproteobacteria</taxon>
        <taxon>Sphingomonadales</taxon>
        <taxon>Sphingomonadaceae</taxon>
        <taxon>Novosphingobium</taxon>
    </lineage>
</organism>
<feature type="domain" description="Guanylate cyclase" evidence="2">
    <location>
        <begin position="440"/>
        <end position="572"/>
    </location>
</feature>
<dbReference type="EMBL" id="JANZXA010000015">
    <property type="protein sequence ID" value="MCT2401497.1"/>
    <property type="molecule type" value="Genomic_DNA"/>
</dbReference>